<feature type="domain" description="PKD/Chitinase" evidence="2">
    <location>
        <begin position="135"/>
        <end position="227"/>
    </location>
</feature>
<reference evidence="4" key="1">
    <citation type="submission" date="2018-09" db="EMBL/GenBank/DDBJ databases">
        <authorList>
            <person name="Livingstone P.G."/>
            <person name="Whitworth D.E."/>
        </authorList>
    </citation>
    <scope>NUCLEOTIDE SEQUENCE [LARGE SCALE GENOMIC DNA]</scope>
    <source>
        <strain evidence="4">CA051B</strain>
    </source>
</reference>
<evidence type="ECO:0000313" key="3">
    <source>
        <dbReference type="EMBL" id="RKH47358.1"/>
    </source>
</evidence>
<protein>
    <recommendedName>
        <fullName evidence="2">PKD/Chitinase domain-containing protein</fullName>
    </recommendedName>
</protein>
<dbReference type="InterPro" id="IPR022409">
    <property type="entry name" value="PKD/Chitinase_dom"/>
</dbReference>
<name>A0A3A8NSZ3_9BACT</name>
<dbReference type="Gene3D" id="2.60.40.10">
    <property type="entry name" value="Immunoglobulins"/>
    <property type="match status" value="2"/>
</dbReference>
<dbReference type="InterPro" id="IPR013783">
    <property type="entry name" value="Ig-like_fold"/>
</dbReference>
<organism evidence="3 4">
    <name type="scientific">Corallococcus llansteffanensis</name>
    <dbReference type="NCBI Taxonomy" id="2316731"/>
    <lineage>
        <taxon>Bacteria</taxon>
        <taxon>Pseudomonadati</taxon>
        <taxon>Myxococcota</taxon>
        <taxon>Myxococcia</taxon>
        <taxon>Myxococcales</taxon>
        <taxon>Cystobacterineae</taxon>
        <taxon>Myxococcaceae</taxon>
        <taxon>Corallococcus</taxon>
    </lineage>
</organism>
<evidence type="ECO:0000313" key="4">
    <source>
        <dbReference type="Proteomes" id="UP000272888"/>
    </source>
</evidence>
<dbReference type="RefSeq" id="WP_120647345.1">
    <property type="nucleotide sequence ID" value="NZ_RAWB01000527.1"/>
</dbReference>
<feature type="signal peptide" evidence="1">
    <location>
        <begin position="1"/>
        <end position="23"/>
    </location>
</feature>
<proteinExistence type="predicted"/>
<comment type="caution">
    <text evidence="3">The sequence shown here is derived from an EMBL/GenBank/DDBJ whole genome shotgun (WGS) entry which is preliminary data.</text>
</comment>
<feature type="chain" id="PRO_5017339648" description="PKD/Chitinase domain-containing protein" evidence="1">
    <location>
        <begin position="24"/>
        <end position="329"/>
    </location>
</feature>
<dbReference type="Pfam" id="PF17963">
    <property type="entry name" value="Big_9"/>
    <property type="match status" value="2"/>
</dbReference>
<evidence type="ECO:0000259" key="2">
    <source>
        <dbReference type="SMART" id="SM00089"/>
    </source>
</evidence>
<keyword evidence="1" id="KW-0732">Signal</keyword>
<dbReference type="AlphaFoldDB" id="A0A3A8NSZ3"/>
<accession>A0A3A8NSZ3</accession>
<keyword evidence="4" id="KW-1185">Reference proteome</keyword>
<dbReference type="Proteomes" id="UP000272888">
    <property type="component" value="Unassembled WGS sequence"/>
</dbReference>
<sequence>MRRHLSQFLLPSLFIGLGGLACGGDAPPPDNTNTAPTLTGPTVQVTRVSSGVPVALTLEASDADGDPLTYVWTQSPASPAGTFDDASAPNPSWTAPPVDSSQRFTLEVTVSDGRGGSEQGSVDVDVRRGNQPPTVAATITGPSTLVAGATGTFTITASDPDGDPLTYTWAQTTPATPGTWVGDSTGASAHWYSPVVGTQTAFTLSVSVTDGASTPVVRTLTVPVSVPRYAADVQNVWKSVPSCTGCHDSGGLNLAAATSYSNLVNVTASACGSFKRVAPGDPDRSALIQKLEGTACGTRMPRNNPTYFNQHPDLLILVRSWILAGAAND</sequence>
<gene>
    <name evidence="3" type="ORF">D7V93_34055</name>
</gene>
<feature type="domain" description="PKD/Chitinase" evidence="2">
    <location>
        <begin position="42"/>
        <end position="127"/>
    </location>
</feature>
<dbReference type="PROSITE" id="PS51257">
    <property type="entry name" value="PROKAR_LIPOPROTEIN"/>
    <property type="match status" value="1"/>
</dbReference>
<evidence type="ECO:0000256" key="1">
    <source>
        <dbReference type="SAM" id="SignalP"/>
    </source>
</evidence>
<dbReference type="EMBL" id="RAWB01000527">
    <property type="protein sequence ID" value="RKH47358.1"/>
    <property type="molecule type" value="Genomic_DNA"/>
</dbReference>
<dbReference type="SMART" id="SM00089">
    <property type="entry name" value="PKD"/>
    <property type="match status" value="2"/>
</dbReference>